<dbReference type="Gene3D" id="1.25.40.420">
    <property type="match status" value="1"/>
</dbReference>
<dbReference type="InterPro" id="IPR008974">
    <property type="entry name" value="TRAF-like"/>
</dbReference>
<evidence type="ECO:0000256" key="1">
    <source>
        <dbReference type="ARBA" id="ARBA00004906"/>
    </source>
</evidence>
<dbReference type="GO" id="GO:0016567">
    <property type="term" value="P:protein ubiquitination"/>
    <property type="evidence" value="ECO:0007669"/>
    <property type="project" value="InterPro"/>
</dbReference>
<dbReference type="PROSITE" id="PS50097">
    <property type="entry name" value="BTB"/>
    <property type="match status" value="1"/>
</dbReference>
<dbReference type="Pfam" id="PF00651">
    <property type="entry name" value="BTB"/>
    <property type="match status" value="1"/>
</dbReference>
<sequence>MAVSHVLKIDGYSITSNPPCAVPRFLSCPFRAGGRTWHIIYCPKGSRRTNTDFLSLFLVLADADAGEPVKAQATFSLLDQDQKPVPSYSHTTVMVSLSASRSSFGYERFVRRKDLEQSGHLIDDCFALRVDVYAVIMEAAPPSIVVPPSDMHRHIGDLLSSEAPGADLEFRVGRDTFPAHRLVLSARSPVFKAELFHPPAKDGTNVIHIEDMEAPVFRALLTFIYTDALPPEMALKDDDDDDDDDDYYSITRHLLVAADKYRLEKLKLICEGRLRNHINTSSVATILLLADRYHCPCLKEACFEFLSSSKVLLDVIETEEFVYLAQSVPAVTKELIANFLTRCLEKASICSWDQDYSQIGVITPGQSSDRLVIGQQSPPVEELFDAKEDMEALAVCQDFLTLIYTDALRKVVDLKDEYAIAQHLLVEADKHGLERLRLICEDVLCHHISTSSAASILSLAVEYHCPCLKEACFEFLTSCSKVLFGVMETQDFEYVAQRFPRMTKELIAIVVARGLEKASTCRWEYKDSQVSVIKVM</sequence>
<dbReference type="PANTHER" id="PTHR26379">
    <property type="entry name" value="BTB/POZ AND MATH DOMAIN-CONTAINING PROTEIN 1"/>
    <property type="match status" value="1"/>
</dbReference>
<comment type="similarity">
    <text evidence="2">Belongs to the Tdpoz family.</text>
</comment>
<evidence type="ECO:0000259" key="4">
    <source>
        <dbReference type="PROSITE" id="PS50144"/>
    </source>
</evidence>
<accession>A0A8T0Q6K5</accession>
<dbReference type="Gene3D" id="2.60.210.10">
    <property type="entry name" value="Apoptosis, Tumor Necrosis Factor Receptor Associated Protein 2, Chain A"/>
    <property type="match status" value="1"/>
</dbReference>
<evidence type="ECO:0000259" key="3">
    <source>
        <dbReference type="PROSITE" id="PS50097"/>
    </source>
</evidence>
<dbReference type="SUPFAM" id="SSF49599">
    <property type="entry name" value="TRAF domain-like"/>
    <property type="match status" value="1"/>
</dbReference>
<reference evidence="5" key="1">
    <citation type="submission" date="2020-05" db="EMBL/GenBank/DDBJ databases">
        <title>WGS assembly of Panicum virgatum.</title>
        <authorList>
            <person name="Lovell J.T."/>
            <person name="Jenkins J."/>
            <person name="Shu S."/>
            <person name="Juenger T.E."/>
            <person name="Schmutz J."/>
        </authorList>
    </citation>
    <scope>NUCLEOTIDE SEQUENCE</scope>
    <source>
        <strain evidence="5">AP13</strain>
    </source>
</reference>
<dbReference type="Pfam" id="PF22486">
    <property type="entry name" value="MATH_2"/>
    <property type="match status" value="1"/>
</dbReference>
<dbReference type="PANTHER" id="PTHR26379:SF382">
    <property type="entry name" value="OS10G0435900 PROTEIN"/>
    <property type="match status" value="1"/>
</dbReference>
<organism evidence="5 6">
    <name type="scientific">Panicum virgatum</name>
    <name type="common">Blackwell switchgrass</name>
    <dbReference type="NCBI Taxonomy" id="38727"/>
    <lineage>
        <taxon>Eukaryota</taxon>
        <taxon>Viridiplantae</taxon>
        <taxon>Streptophyta</taxon>
        <taxon>Embryophyta</taxon>
        <taxon>Tracheophyta</taxon>
        <taxon>Spermatophyta</taxon>
        <taxon>Magnoliopsida</taxon>
        <taxon>Liliopsida</taxon>
        <taxon>Poales</taxon>
        <taxon>Poaceae</taxon>
        <taxon>PACMAD clade</taxon>
        <taxon>Panicoideae</taxon>
        <taxon>Panicodae</taxon>
        <taxon>Paniceae</taxon>
        <taxon>Panicinae</taxon>
        <taxon>Panicum</taxon>
        <taxon>Panicum sect. Hiantes</taxon>
    </lineage>
</organism>
<dbReference type="CDD" id="cd00121">
    <property type="entry name" value="MATH"/>
    <property type="match status" value="1"/>
</dbReference>
<dbReference type="Gene3D" id="3.30.710.10">
    <property type="entry name" value="Potassium Channel Kv1.1, Chain A"/>
    <property type="match status" value="2"/>
</dbReference>
<dbReference type="PROSITE" id="PS50144">
    <property type="entry name" value="MATH"/>
    <property type="match status" value="1"/>
</dbReference>
<dbReference type="SUPFAM" id="SSF54695">
    <property type="entry name" value="POZ domain"/>
    <property type="match status" value="1"/>
</dbReference>
<dbReference type="InterPro" id="IPR002083">
    <property type="entry name" value="MATH/TRAF_dom"/>
</dbReference>
<evidence type="ECO:0000313" key="5">
    <source>
        <dbReference type="EMBL" id="KAG2569550.1"/>
    </source>
</evidence>
<evidence type="ECO:0000256" key="2">
    <source>
        <dbReference type="ARBA" id="ARBA00010846"/>
    </source>
</evidence>
<dbReference type="InterPro" id="IPR011333">
    <property type="entry name" value="SKP1/BTB/POZ_sf"/>
</dbReference>
<dbReference type="InterPro" id="IPR000210">
    <property type="entry name" value="BTB/POZ_dom"/>
</dbReference>
<dbReference type="Pfam" id="PF24570">
    <property type="entry name" value="BACK_BPM_SPOP"/>
    <property type="match status" value="2"/>
</dbReference>
<dbReference type="InterPro" id="IPR056423">
    <property type="entry name" value="BACK_BPM_SPOP"/>
</dbReference>
<evidence type="ECO:0000313" key="6">
    <source>
        <dbReference type="Proteomes" id="UP000823388"/>
    </source>
</evidence>
<dbReference type="InterPro" id="IPR045005">
    <property type="entry name" value="BPM1-6"/>
</dbReference>
<dbReference type="Proteomes" id="UP000823388">
    <property type="component" value="Chromosome 7N"/>
</dbReference>
<feature type="domain" description="BTB" evidence="3">
    <location>
        <begin position="166"/>
        <end position="233"/>
    </location>
</feature>
<comment type="pathway">
    <text evidence="1">Protein modification; protein ubiquitination.</text>
</comment>
<dbReference type="AlphaFoldDB" id="A0A8T0Q6K5"/>
<comment type="caution">
    <text evidence="5">The sequence shown here is derived from an EMBL/GenBank/DDBJ whole genome shotgun (WGS) entry which is preliminary data.</text>
</comment>
<name>A0A8T0Q6K5_PANVG</name>
<dbReference type="EMBL" id="CM029050">
    <property type="protein sequence ID" value="KAG2569550.1"/>
    <property type="molecule type" value="Genomic_DNA"/>
</dbReference>
<proteinExistence type="inferred from homology"/>
<keyword evidence="6" id="KW-1185">Reference proteome</keyword>
<dbReference type="SMART" id="SM00225">
    <property type="entry name" value="BTB"/>
    <property type="match status" value="1"/>
</dbReference>
<protein>
    <submittedName>
        <fullName evidence="5">Uncharacterized protein</fullName>
    </submittedName>
</protein>
<gene>
    <name evidence="5" type="ORF">PVAP13_7NG427400</name>
</gene>
<feature type="domain" description="MATH" evidence="4">
    <location>
        <begin position="2"/>
        <end position="132"/>
    </location>
</feature>